<dbReference type="AlphaFoldDB" id="K6YCV8"/>
<sequence length="141" mass="15311">MNNLKTSLAVLLALSINACVTEKVESVSDSATLGANDDLTSPNALHSTKQAVIDAEKAVENQNFELLAFTNKVINFPGIDMNLYPLDDLQQQCGVKYLSGSGDTLEIGESTEGRKALKNYATTYNLIVLKGCQTFHKNNQK</sequence>
<keyword evidence="2" id="KW-1185">Reference proteome</keyword>
<dbReference type="EMBL" id="BAEN01000065">
    <property type="protein sequence ID" value="GAC16032.1"/>
    <property type="molecule type" value="Genomic_DNA"/>
</dbReference>
<gene>
    <name evidence="1" type="ORF">GLIP_3418</name>
</gene>
<comment type="caution">
    <text evidence="1">The sequence shown here is derived from an EMBL/GenBank/DDBJ whole genome shotgun (WGS) entry which is preliminary data.</text>
</comment>
<dbReference type="OrthoDB" id="6388431at2"/>
<name>K6YCV8_9ALTE</name>
<accession>K6YCV8</accession>
<proteinExistence type="predicted"/>
<dbReference type="STRING" id="1127673.GLIP_3418"/>
<evidence type="ECO:0000313" key="1">
    <source>
        <dbReference type="EMBL" id="GAC16032.1"/>
    </source>
</evidence>
<protein>
    <submittedName>
        <fullName evidence="1">Uncharacterized protein</fullName>
    </submittedName>
</protein>
<organism evidence="1 2">
    <name type="scientific">Aliiglaciecola lipolytica E3</name>
    <dbReference type="NCBI Taxonomy" id="1127673"/>
    <lineage>
        <taxon>Bacteria</taxon>
        <taxon>Pseudomonadati</taxon>
        <taxon>Pseudomonadota</taxon>
        <taxon>Gammaproteobacteria</taxon>
        <taxon>Alteromonadales</taxon>
        <taxon>Alteromonadaceae</taxon>
        <taxon>Aliiglaciecola</taxon>
    </lineage>
</organism>
<reference evidence="1 2" key="1">
    <citation type="journal article" date="2017" name="Antonie Van Leeuwenhoek">
        <title>Rhizobium rhizosphaerae sp. nov., a novel species isolated from rice rhizosphere.</title>
        <authorList>
            <person name="Zhao J.J."/>
            <person name="Zhang J."/>
            <person name="Zhang R.J."/>
            <person name="Zhang C.W."/>
            <person name="Yin H.Q."/>
            <person name="Zhang X.X."/>
        </authorList>
    </citation>
    <scope>NUCLEOTIDE SEQUENCE [LARGE SCALE GENOMIC DNA]</scope>
    <source>
        <strain evidence="1 2">E3</strain>
    </source>
</reference>
<evidence type="ECO:0000313" key="2">
    <source>
        <dbReference type="Proteomes" id="UP000006334"/>
    </source>
</evidence>
<dbReference type="RefSeq" id="WP_008845835.1">
    <property type="nucleotide sequence ID" value="NZ_BAEN01000065.1"/>
</dbReference>
<dbReference type="Proteomes" id="UP000006334">
    <property type="component" value="Unassembled WGS sequence"/>
</dbReference>